<reference evidence="8 9" key="1">
    <citation type="submission" date="2021-02" db="EMBL/GenBank/DDBJ databases">
        <title>Complete genome of Desulfoluna sp. strain ASN36.</title>
        <authorList>
            <person name="Takahashi A."/>
            <person name="Kojima H."/>
            <person name="Fukui M."/>
        </authorList>
    </citation>
    <scope>NUCLEOTIDE SEQUENCE [LARGE SCALE GENOMIC DNA]</scope>
    <source>
        <strain evidence="8 9">ASN36</strain>
    </source>
</reference>
<dbReference type="NCBIfam" id="TIGR00427">
    <property type="entry name" value="NAAT family transporter"/>
    <property type="match status" value="1"/>
</dbReference>
<evidence type="ECO:0000256" key="2">
    <source>
        <dbReference type="ARBA" id="ARBA00009784"/>
    </source>
</evidence>
<evidence type="ECO:0000256" key="1">
    <source>
        <dbReference type="ARBA" id="ARBA00004651"/>
    </source>
</evidence>
<keyword evidence="6 7" id="KW-0472">Membrane</keyword>
<organism evidence="8 9">
    <name type="scientific">Desulfoluna limicola</name>
    <dbReference type="NCBI Taxonomy" id="2810562"/>
    <lineage>
        <taxon>Bacteria</taxon>
        <taxon>Pseudomonadati</taxon>
        <taxon>Thermodesulfobacteriota</taxon>
        <taxon>Desulfobacteria</taxon>
        <taxon>Desulfobacterales</taxon>
        <taxon>Desulfolunaceae</taxon>
        <taxon>Desulfoluna</taxon>
    </lineage>
</organism>
<evidence type="ECO:0000256" key="3">
    <source>
        <dbReference type="ARBA" id="ARBA00022475"/>
    </source>
</evidence>
<accession>A0ABM7PDL7</accession>
<protein>
    <recommendedName>
        <fullName evidence="7">UPF0056 membrane protein</fullName>
    </recommendedName>
</protein>
<feature type="transmembrane region" description="Helical" evidence="7">
    <location>
        <begin position="42"/>
        <end position="61"/>
    </location>
</feature>
<keyword evidence="9" id="KW-1185">Reference proteome</keyword>
<dbReference type="EMBL" id="AP024488">
    <property type="protein sequence ID" value="BCS95723.1"/>
    <property type="molecule type" value="Genomic_DNA"/>
</dbReference>
<feature type="transmembrane region" description="Helical" evidence="7">
    <location>
        <begin position="114"/>
        <end position="137"/>
    </location>
</feature>
<evidence type="ECO:0000256" key="4">
    <source>
        <dbReference type="ARBA" id="ARBA00022692"/>
    </source>
</evidence>
<feature type="transmembrane region" description="Helical" evidence="7">
    <location>
        <begin position="73"/>
        <end position="93"/>
    </location>
</feature>
<sequence length="213" mass="22626">MESIEAYFKFFIGLIAIVNPIGAVPIFLNACQGQSPAERKSTVTTASTTVFFVLSVSLISGEAILRGFGISMASFRVAGGLLILLMSLSMIQAKTSGAKQTKEEADDLESKESVSVVPLGIPLLAGPGAISTVILYAQRHNTLSHYLMLFLVIVSVGLSSWVALRLAPVIADRLGKTGINIITRIMGLLMAAIGIEFMANGFKMLFPFLATIG</sequence>
<comment type="similarity">
    <text evidence="2 7">Belongs to the UPF0056 (MarC) family.</text>
</comment>
<dbReference type="PANTHER" id="PTHR33508:SF1">
    <property type="entry name" value="UPF0056 MEMBRANE PROTEIN YHCE"/>
    <property type="match status" value="1"/>
</dbReference>
<dbReference type="Pfam" id="PF01914">
    <property type="entry name" value="MarC"/>
    <property type="match status" value="1"/>
</dbReference>
<dbReference type="InterPro" id="IPR002771">
    <property type="entry name" value="Multi_antbiot-R_MarC"/>
</dbReference>
<keyword evidence="3" id="KW-1003">Cell membrane</keyword>
<keyword evidence="5 7" id="KW-1133">Transmembrane helix</keyword>
<name>A0ABM7PDL7_9BACT</name>
<feature type="transmembrane region" description="Helical" evidence="7">
    <location>
        <begin position="143"/>
        <end position="164"/>
    </location>
</feature>
<dbReference type="RefSeq" id="WP_236892025.1">
    <property type="nucleotide sequence ID" value="NZ_AP024488.1"/>
</dbReference>
<dbReference type="Proteomes" id="UP001320148">
    <property type="component" value="Chromosome"/>
</dbReference>
<feature type="transmembrane region" description="Helical" evidence="7">
    <location>
        <begin position="6"/>
        <end position="30"/>
    </location>
</feature>
<evidence type="ECO:0000256" key="7">
    <source>
        <dbReference type="RuleBase" id="RU362048"/>
    </source>
</evidence>
<evidence type="ECO:0000313" key="8">
    <source>
        <dbReference type="EMBL" id="BCS95723.1"/>
    </source>
</evidence>
<proteinExistence type="inferred from homology"/>
<comment type="subcellular location">
    <subcellularLocation>
        <location evidence="1 7">Cell membrane</location>
        <topology evidence="1 7">Multi-pass membrane protein</topology>
    </subcellularLocation>
</comment>
<dbReference type="PANTHER" id="PTHR33508">
    <property type="entry name" value="UPF0056 MEMBRANE PROTEIN YHCE"/>
    <property type="match status" value="1"/>
</dbReference>
<keyword evidence="4 7" id="KW-0812">Transmembrane</keyword>
<evidence type="ECO:0000313" key="9">
    <source>
        <dbReference type="Proteomes" id="UP001320148"/>
    </source>
</evidence>
<evidence type="ECO:0000256" key="6">
    <source>
        <dbReference type="ARBA" id="ARBA00023136"/>
    </source>
</evidence>
<feature type="transmembrane region" description="Helical" evidence="7">
    <location>
        <begin position="185"/>
        <end position="210"/>
    </location>
</feature>
<dbReference type="NCBIfam" id="NF008320">
    <property type="entry name" value="PRK11111.1"/>
    <property type="match status" value="1"/>
</dbReference>
<gene>
    <name evidence="8" type="primary">ychE</name>
    <name evidence="8" type="ORF">DSLASN_13550</name>
</gene>
<evidence type="ECO:0000256" key="5">
    <source>
        <dbReference type="ARBA" id="ARBA00022989"/>
    </source>
</evidence>